<feature type="non-terminal residue" evidence="1">
    <location>
        <position position="1"/>
    </location>
</feature>
<keyword evidence="2" id="KW-1185">Reference proteome</keyword>
<dbReference type="STRING" id="64791.A0A151WPR1"/>
<gene>
    <name evidence="1" type="ORF">ALC60_11252</name>
</gene>
<accession>A0A151WPR1</accession>
<dbReference type="AlphaFoldDB" id="A0A151WPR1"/>
<evidence type="ECO:0000313" key="2">
    <source>
        <dbReference type="Proteomes" id="UP000075809"/>
    </source>
</evidence>
<reference evidence="1 2" key="1">
    <citation type="submission" date="2015-09" db="EMBL/GenBank/DDBJ databases">
        <title>Trachymyrmex zeteki WGS genome.</title>
        <authorList>
            <person name="Nygaard S."/>
            <person name="Hu H."/>
            <person name="Boomsma J."/>
            <person name="Zhang G."/>
        </authorList>
    </citation>
    <scope>NUCLEOTIDE SEQUENCE [LARGE SCALE GENOMIC DNA]</scope>
    <source>
        <strain evidence="1">Tzet28-1</strain>
        <tissue evidence="1">Whole body</tissue>
    </source>
</reference>
<sequence>PFTSDGGTGNIRSMPTLAAVPTAQAITVLASQIPAFDGSEDKDVESWIHLVDLIANAHGVAPYIIDKVLSSNRYVIKDIPDHNLSPGPYNSILSPDRIKAWARPETA</sequence>
<evidence type="ECO:0000313" key="1">
    <source>
        <dbReference type="EMBL" id="KYQ49675.1"/>
    </source>
</evidence>
<name>A0A151WPR1_9HYME</name>
<dbReference type="EMBL" id="KQ982882">
    <property type="protein sequence ID" value="KYQ49675.1"/>
    <property type="molecule type" value="Genomic_DNA"/>
</dbReference>
<organism evidence="1 2">
    <name type="scientific">Mycetomoellerius zeteki</name>
    <dbReference type="NCBI Taxonomy" id="64791"/>
    <lineage>
        <taxon>Eukaryota</taxon>
        <taxon>Metazoa</taxon>
        <taxon>Ecdysozoa</taxon>
        <taxon>Arthropoda</taxon>
        <taxon>Hexapoda</taxon>
        <taxon>Insecta</taxon>
        <taxon>Pterygota</taxon>
        <taxon>Neoptera</taxon>
        <taxon>Endopterygota</taxon>
        <taxon>Hymenoptera</taxon>
        <taxon>Apocrita</taxon>
        <taxon>Aculeata</taxon>
        <taxon>Formicoidea</taxon>
        <taxon>Formicidae</taxon>
        <taxon>Myrmicinae</taxon>
        <taxon>Mycetomoellerius</taxon>
    </lineage>
</organism>
<dbReference type="Proteomes" id="UP000075809">
    <property type="component" value="Unassembled WGS sequence"/>
</dbReference>
<protein>
    <submittedName>
        <fullName evidence="1">Uncharacterized protein</fullName>
    </submittedName>
</protein>
<proteinExistence type="predicted"/>